<accession>A0ABM0JML8</accession>
<dbReference type="InterPro" id="IPR056603">
    <property type="entry name" value="HTH_NPRL3"/>
</dbReference>
<dbReference type="PANTHER" id="PTHR13153:SF5">
    <property type="entry name" value="GATOR COMPLEX PROTEIN NPRL3"/>
    <property type="match status" value="1"/>
</dbReference>
<dbReference type="RefSeq" id="XP_005097239.1">
    <property type="nucleotide sequence ID" value="XM_005097182.3"/>
</dbReference>
<dbReference type="GeneID" id="101847104"/>
<reference evidence="5" key="1">
    <citation type="submission" date="2025-08" db="UniProtKB">
        <authorList>
            <consortium name="RefSeq"/>
        </authorList>
    </citation>
    <scope>IDENTIFICATION</scope>
</reference>
<dbReference type="Pfam" id="PF24064">
    <property type="entry name" value="HTH_NPRL3"/>
    <property type="match status" value="1"/>
</dbReference>
<protein>
    <recommendedName>
        <fullName evidence="2">GATOR complex protein NPRL3</fullName>
    </recommendedName>
    <alternativeName>
        <fullName evidence="2">Nitrogen permease regulator 3-like protein</fullName>
    </alternativeName>
</protein>
<evidence type="ECO:0000313" key="5">
    <source>
        <dbReference type="RefSeq" id="XP_005097239.1"/>
    </source>
</evidence>
<comment type="function">
    <text evidence="2">As a component of the GATOR1 complex functions as an inhibitor of the amino acid-sensing branch of the TORC1 pathway.</text>
</comment>
<proteinExistence type="inferred from homology"/>
<evidence type="ECO:0000256" key="2">
    <source>
        <dbReference type="RuleBase" id="RU368069"/>
    </source>
</evidence>
<dbReference type="PANTHER" id="PTHR13153">
    <property type="entry name" value="CGTHBA PROTEIN -14 GENE PROTEIN"/>
    <property type="match status" value="1"/>
</dbReference>
<dbReference type="Proteomes" id="UP000694888">
    <property type="component" value="Unplaced"/>
</dbReference>
<comment type="subcellular location">
    <subcellularLocation>
        <location evidence="2">Lysosome</location>
    </subcellularLocation>
</comment>
<comment type="similarity">
    <text evidence="1 2">Belongs to the NPR3 family.</text>
</comment>
<dbReference type="InterPro" id="IPR005365">
    <property type="entry name" value="Npr3"/>
</dbReference>
<name>A0ABM0JML8_APLCA</name>
<dbReference type="Pfam" id="PF03666">
    <property type="entry name" value="NPR3"/>
    <property type="match status" value="1"/>
</dbReference>
<feature type="domain" description="GATOR1 complex protein NPRL3 C-terminal HTH" evidence="3">
    <location>
        <begin position="555"/>
        <end position="610"/>
    </location>
</feature>
<keyword evidence="2" id="KW-0732">Signal</keyword>
<keyword evidence="4" id="KW-1185">Reference proteome</keyword>
<evidence type="ECO:0000313" key="4">
    <source>
        <dbReference type="Proteomes" id="UP000694888"/>
    </source>
</evidence>
<organism evidence="4 5">
    <name type="scientific">Aplysia californica</name>
    <name type="common">California sea hare</name>
    <dbReference type="NCBI Taxonomy" id="6500"/>
    <lineage>
        <taxon>Eukaryota</taxon>
        <taxon>Metazoa</taxon>
        <taxon>Spiralia</taxon>
        <taxon>Lophotrochozoa</taxon>
        <taxon>Mollusca</taxon>
        <taxon>Gastropoda</taxon>
        <taxon>Heterobranchia</taxon>
        <taxon>Euthyneura</taxon>
        <taxon>Tectipleura</taxon>
        <taxon>Aplysiida</taxon>
        <taxon>Aplysioidea</taxon>
        <taxon>Aplysiidae</taxon>
        <taxon>Aplysia</taxon>
    </lineage>
</organism>
<keyword evidence="2" id="KW-0458">Lysosome</keyword>
<gene>
    <name evidence="5" type="primary">LOC101847104</name>
</gene>
<evidence type="ECO:0000256" key="1">
    <source>
        <dbReference type="ARBA" id="ARBA00010546"/>
    </source>
</evidence>
<sequence>MYEWSQSCLTMACDLNPVAIILVTSGTRGNRLLFRYPYCQEQETKPKPKKKTNCGQNPYALKIAENLQDVKKEKSSITSFVKDGVLTNFSNNTLANILIVKSDLCGKKFSVEIDDVRFVGFPISLQHLSRDSGLQGSQSSSSRQHFILSVNVVFVLRVRMPESVVSCYQELAQQLAVAIAHEEKRCQYLNREAKIMVLAFEEASVSGDNDMVSPLRQIIDRSRLGGELKSVFDSLAQSGQVLFYLNQWVEINFCLPHKIHAMHTPGRVIQLESIYRYLSSVRPYHGILLTKTEKEVLNFLPLDASPCLIRLIKLTTPIKNLKTLALETDLSITQIYQLVCHMIYWGFAMLIYPLCQSNLYVLSASANTAAHSDLSKEFSLHFPGLHLHEEMSRFSFPSPMHDACDIMAYPSPGLLDRLNQVVVWMLQHRLLNQLHTYVNLTTARKKEPSSLTSHSMSSTLSSNSSVQVVEESYLSVLMEDPRASTLDRTASMSDIASVNSEESCGHSAANYASQLSKSPSQEANSDCSVVAEETKAQWRVQDTLLNELKPQIKAAILRCPASRNPDDLHLFAKLCPYFNGKHHLEEMMFYENLRRTLLNALLDKFKEVLIFCSHEDPATSLL</sequence>
<evidence type="ECO:0000259" key="3">
    <source>
        <dbReference type="Pfam" id="PF24064"/>
    </source>
</evidence>